<dbReference type="Pfam" id="PF00004">
    <property type="entry name" value="AAA"/>
    <property type="match status" value="1"/>
</dbReference>
<evidence type="ECO:0000256" key="3">
    <source>
        <dbReference type="ARBA" id="ARBA00022741"/>
    </source>
</evidence>
<dbReference type="GO" id="GO:0008047">
    <property type="term" value="F:enzyme activator activity"/>
    <property type="evidence" value="ECO:0007669"/>
    <property type="project" value="TreeGrafter"/>
</dbReference>
<dbReference type="GO" id="GO:0005634">
    <property type="term" value="C:nucleus"/>
    <property type="evidence" value="ECO:0007669"/>
    <property type="project" value="TreeGrafter"/>
</dbReference>
<keyword evidence="7" id="KW-0347">Helicase</keyword>
<keyword evidence="7" id="KW-0378">Hydrolase</keyword>
<keyword evidence="8" id="KW-1185">Reference proteome</keyword>
<dbReference type="GO" id="GO:0000731">
    <property type="term" value="P:DNA synthesis involved in DNA repair"/>
    <property type="evidence" value="ECO:0007669"/>
    <property type="project" value="TreeGrafter"/>
</dbReference>
<protein>
    <submittedName>
        <fullName evidence="7">DNA helicase</fullName>
    </submittedName>
</protein>
<dbReference type="Pfam" id="PF12002">
    <property type="entry name" value="MgsA_C"/>
    <property type="match status" value="1"/>
</dbReference>
<dbReference type="InterPro" id="IPR032423">
    <property type="entry name" value="AAA_assoc_2"/>
</dbReference>
<evidence type="ECO:0000256" key="5">
    <source>
        <dbReference type="SAM" id="MobiDB-lite"/>
    </source>
</evidence>
<dbReference type="Pfam" id="PF22562">
    <property type="entry name" value="UBA_7"/>
    <property type="match status" value="1"/>
</dbReference>
<accession>A0AAV3RIN3</accession>
<reference evidence="7 8" key="1">
    <citation type="submission" date="2024-01" db="EMBL/GenBank/DDBJ databases">
        <title>The complete chloroplast genome sequence of Lithospermum erythrorhizon: insights into the phylogenetic relationship among Boraginaceae species and the maternal lineages of purple gromwells.</title>
        <authorList>
            <person name="Okada T."/>
            <person name="Watanabe K."/>
        </authorList>
    </citation>
    <scope>NUCLEOTIDE SEQUENCE [LARGE SCALE GENOMIC DNA]</scope>
</reference>
<dbReference type="Proteomes" id="UP001454036">
    <property type="component" value="Unassembled WGS sequence"/>
</dbReference>
<dbReference type="CDD" id="cd00009">
    <property type="entry name" value="AAA"/>
    <property type="match status" value="1"/>
</dbReference>
<dbReference type="InterPro" id="IPR015940">
    <property type="entry name" value="UBA"/>
</dbReference>
<dbReference type="InterPro" id="IPR003959">
    <property type="entry name" value="ATPase_AAA_core"/>
</dbReference>
<evidence type="ECO:0000313" key="8">
    <source>
        <dbReference type="Proteomes" id="UP001454036"/>
    </source>
</evidence>
<comment type="caution">
    <text evidence="7">The sequence shown here is derived from an EMBL/GenBank/DDBJ whole genome shotgun (WGS) entry which is preliminary data.</text>
</comment>
<dbReference type="PANTHER" id="PTHR13779">
    <property type="entry name" value="WERNER HELICASE-INTERACTING PROTEIN 1 FAMILY MEMBER"/>
    <property type="match status" value="1"/>
</dbReference>
<dbReference type="InterPro" id="IPR051314">
    <property type="entry name" value="AAA_ATPase_RarA/MGS1/WRNIP1"/>
</dbReference>
<dbReference type="GO" id="GO:0003677">
    <property type="term" value="F:DNA binding"/>
    <property type="evidence" value="ECO:0007669"/>
    <property type="project" value="InterPro"/>
</dbReference>
<evidence type="ECO:0000256" key="1">
    <source>
        <dbReference type="ARBA" id="ARBA00008959"/>
    </source>
</evidence>
<dbReference type="InterPro" id="IPR008921">
    <property type="entry name" value="DNA_pol3_clamp-load_cplx_C"/>
</dbReference>
<organism evidence="7 8">
    <name type="scientific">Lithospermum erythrorhizon</name>
    <name type="common">Purple gromwell</name>
    <name type="synonym">Lithospermum officinale var. erythrorhizon</name>
    <dbReference type="NCBI Taxonomy" id="34254"/>
    <lineage>
        <taxon>Eukaryota</taxon>
        <taxon>Viridiplantae</taxon>
        <taxon>Streptophyta</taxon>
        <taxon>Embryophyta</taxon>
        <taxon>Tracheophyta</taxon>
        <taxon>Spermatophyta</taxon>
        <taxon>Magnoliopsida</taxon>
        <taxon>eudicotyledons</taxon>
        <taxon>Gunneridae</taxon>
        <taxon>Pentapetalae</taxon>
        <taxon>asterids</taxon>
        <taxon>lamiids</taxon>
        <taxon>Boraginales</taxon>
        <taxon>Boraginaceae</taxon>
        <taxon>Boraginoideae</taxon>
        <taxon>Lithospermeae</taxon>
        <taxon>Lithospermum</taxon>
    </lineage>
</organism>
<dbReference type="Pfam" id="PF16193">
    <property type="entry name" value="AAA_assoc_2"/>
    <property type="match status" value="1"/>
</dbReference>
<gene>
    <name evidence="7" type="ORF">LIER_28991</name>
</gene>
<keyword evidence="4" id="KW-0067">ATP-binding</keyword>
<feature type="domain" description="UBA" evidence="6">
    <location>
        <begin position="1"/>
        <end position="35"/>
    </location>
</feature>
<feature type="compositionally biased region" description="Low complexity" evidence="5">
    <location>
        <begin position="43"/>
        <end position="59"/>
    </location>
</feature>
<evidence type="ECO:0000259" key="6">
    <source>
        <dbReference type="PROSITE" id="PS50030"/>
    </source>
</evidence>
<keyword evidence="2" id="KW-0235">DNA replication</keyword>
<keyword evidence="3" id="KW-0547">Nucleotide-binding</keyword>
<dbReference type="Gene3D" id="3.40.50.300">
    <property type="entry name" value="P-loop containing nucleotide triphosphate hydrolases"/>
    <property type="match status" value="1"/>
</dbReference>
<dbReference type="InterPro" id="IPR021886">
    <property type="entry name" value="MgsA_C"/>
</dbReference>
<dbReference type="InterPro" id="IPR027417">
    <property type="entry name" value="P-loop_NTPase"/>
</dbReference>
<sequence>MEELIRMGFPDDVAARALRANGGDLHRAADWILRRSLEDSSNREINTNNNNSFPKNTSPGPTQQPKINRFFAFQTKKQQPNKVARLGNNEDKVRQRGGGEVGHEQPLAERMRPKTLVDVVGQEHLLSSNTLLKSAIECGRLPSIILWGPPGSGKTTIAKAIANSTHPFRPYRFVTLSAVSCGVKDVRDAVSHARNTILSKITSNIWTILFIDEVHRFNKAQQDSLLPVIEDGTVVFVGATTENPSFHLITPLLSRCCVLPLNPLKPEHIASLLRRAMADVHKGLLFSTSSGEFAGVQANDDAILFLSGNTDGDARVALNALEVSATTAAARLQGNRDVVITLSDVKEALQSKHIAYEVNQISTLHKSMRASDPDAAIYWLVRMLEGGEQPLCIARQLIRFASEDVGLADPSAISQAVNCYQACHFLGMPECDVMLAQCVSYLSMAPKSITAHNALQAARKVVKGSIGQNERVPLHLRNASTKLMTDIGYGKGYIYPPENPDIAETQTYLPSSLQGYKFLDWPSITRRHLQ</sequence>
<evidence type="ECO:0000256" key="4">
    <source>
        <dbReference type="ARBA" id="ARBA00022840"/>
    </source>
</evidence>
<dbReference type="EMBL" id="BAABME010009833">
    <property type="protein sequence ID" value="GAA0175898.1"/>
    <property type="molecule type" value="Genomic_DNA"/>
</dbReference>
<dbReference type="GO" id="GO:0016887">
    <property type="term" value="F:ATP hydrolysis activity"/>
    <property type="evidence" value="ECO:0007669"/>
    <property type="project" value="InterPro"/>
</dbReference>
<dbReference type="FunFam" id="1.20.272.10:FF:000001">
    <property type="entry name" value="Putative AAA family ATPase"/>
    <property type="match status" value="1"/>
</dbReference>
<dbReference type="PROSITE" id="PS50030">
    <property type="entry name" value="UBA"/>
    <property type="match status" value="1"/>
</dbReference>
<dbReference type="SMART" id="SM00165">
    <property type="entry name" value="UBA"/>
    <property type="match status" value="1"/>
</dbReference>
<comment type="similarity">
    <text evidence="1">Belongs to the AAA ATPase family. RarA/MGS1/WRNIP1 subfamily.</text>
</comment>
<dbReference type="GO" id="GO:0006261">
    <property type="term" value="P:DNA-templated DNA replication"/>
    <property type="evidence" value="ECO:0007669"/>
    <property type="project" value="TreeGrafter"/>
</dbReference>
<dbReference type="SMART" id="SM00382">
    <property type="entry name" value="AAA"/>
    <property type="match status" value="1"/>
</dbReference>
<feature type="region of interest" description="Disordered" evidence="5">
    <location>
        <begin position="42"/>
        <end position="65"/>
    </location>
</feature>
<dbReference type="FunFam" id="3.40.50.300:FF:000137">
    <property type="entry name" value="Replication-associated recombination protein A"/>
    <property type="match status" value="1"/>
</dbReference>
<dbReference type="InterPro" id="IPR003593">
    <property type="entry name" value="AAA+_ATPase"/>
</dbReference>
<dbReference type="Gene3D" id="1.20.272.10">
    <property type="match status" value="1"/>
</dbReference>
<dbReference type="GO" id="GO:0017116">
    <property type="term" value="F:single-stranded DNA helicase activity"/>
    <property type="evidence" value="ECO:0007669"/>
    <property type="project" value="TreeGrafter"/>
</dbReference>
<evidence type="ECO:0000256" key="2">
    <source>
        <dbReference type="ARBA" id="ARBA00022705"/>
    </source>
</evidence>
<dbReference type="GO" id="GO:0005524">
    <property type="term" value="F:ATP binding"/>
    <property type="evidence" value="ECO:0007669"/>
    <property type="project" value="UniProtKB-KW"/>
</dbReference>
<dbReference type="Gene3D" id="1.10.8.60">
    <property type="match status" value="1"/>
</dbReference>
<dbReference type="AlphaFoldDB" id="A0AAV3RIN3"/>
<dbReference type="SUPFAM" id="SSF46934">
    <property type="entry name" value="UBA-like"/>
    <property type="match status" value="1"/>
</dbReference>
<dbReference type="Gene3D" id="1.10.8.10">
    <property type="entry name" value="DNA helicase RuvA subunit, C-terminal domain"/>
    <property type="match status" value="1"/>
</dbReference>
<dbReference type="SUPFAM" id="SSF52540">
    <property type="entry name" value="P-loop containing nucleoside triphosphate hydrolases"/>
    <property type="match status" value="1"/>
</dbReference>
<proteinExistence type="inferred from homology"/>
<dbReference type="SUPFAM" id="SSF48019">
    <property type="entry name" value="post-AAA+ oligomerization domain-like"/>
    <property type="match status" value="1"/>
</dbReference>
<dbReference type="Gene3D" id="1.10.3710.10">
    <property type="entry name" value="DNA polymerase III clamp loader subunits, C-terminal domain"/>
    <property type="match status" value="1"/>
</dbReference>
<evidence type="ECO:0000313" key="7">
    <source>
        <dbReference type="EMBL" id="GAA0175898.1"/>
    </source>
</evidence>
<dbReference type="PANTHER" id="PTHR13779:SF7">
    <property type="entry name" value="ATPASE WRNIP1"/>
    <property type="match status" value="1"/>
</dbReference>
<dbReference type="CDD" id="cd18139">
    <property type="entry name" value="HLD_clamp_RarA"/>
    <property type="match status" value="1"/>
</dbReference>
<dbReference type="InterPro" id="IPR009060">
    <property type="entry name" value="UBA-like_sf"/>
</dbReference>
<name>A0AAV3RIN3_LITER</name>